<name>A0A7Y8C1R7_9PSED</name>
<sequence length="137" mass="15468">MQSPLTLTSQLANLCENTGYLVHKGQTARYRRVADGVYELLGLNEAQELTAAVEPAAEVPVPIDWQSLSTWEARFAFYLEQEPFQIYDRRRRQVYPAQAVQGLEARLSRYFWPSPGVDFVTTEGVLQGFIDQARGAA</sequence>
<protein>
    <submittedName>
        <fullName evidence="1">Uncharacterized protein</fullName>
    </submittedName>
</protein>
<accession>A0A7Y8C1R7</accession>
<organism evidence="1 2">
    <name type="scientific">Pseudomonas gingeri</name>
    <dbReference type="NCBI Taxonomy" id="117681"/>
    <lineage>
        <taxon>Bacteria</taxon>
        <taxon>Pseudomonadati</taxon>
        <taxon>Pseudomonadota</taxon>
        <taxon>Gammaproteobacteria</taxon>
        <taxon>Pseudomonadales</taxon>
        <taxon>Pseudomonadaceae</taxon>
        <taxon>Pseudomonas</taxon>
    </lineage>
</organism>
<dbReference type="Proteomes" id="UP000539985">
    <property type="component" value="Unassembled WGS sequence"/>
</dbReference>
<evidence type="ECO:0000313" key="2">
    <source>
        <dbReference type="Proteomes" id="UP000539985"/>
    </source>
</evidence>
<gene>
    <name evidence="1" type="ORF">HX882_08000</name>
</gene>
<dbReference type="RefSeq" id="WP_177101142.1">
    <property type="nucleotide sequence ID" value="NZ_JACAQB010000004.1"/>
</dbReference>
<evidence type="ECO:0000313" key="1">
    <source>
        <dbReference type="EMBL" id="NWB95824.1"/>
    </source>
</evidence>
<dbReference type="AlphaFoldDB" id="A0A7Y8C1R7"/>
<proteinExistence type="predicted"/>
<reference evidence="1 2" key="1">
    <citation type="submission" date="2020-04" db="EMBL/GenBank/DDBJ databases">
        <title>Molecular characterization of pseudomonads from Agaricus bisporus reveal novel blotch 2 pathogens in Western Europe.</title>
        <authorList>
            <person name="Taparia T."/>
            <person name="Krijger M."/>
            <person name="Haynes E."/>
            <person name="Elpinstone J.G."/>
            <person name="Noble R."/>
            <person name="Van Der Wolf J."/>
        </authorList>
    </citation>
    <scope>NUCLEOTIDE SEQUENCE [LARGE SCALE GENOMIC DNA]</scope>
    <source>
        <strain evidence="1 2">H7001</strain>
    </source>
</reference>
<comment type="caution">
    <text evidence="1">The sequence shown here is derived from an EMBL/GenBank/DDBJ whole genome shotgun (WGS) entry which is preliminary data.</text>
</comment>
<dbReference type="EMBL" id="JACAQB010000004">
    <property type="protein sequence ID" value="NWB95824.1"/>
    <property type="molecule type" value="Genomic_DNA"/>
</dbReference>